<protein>
    <submittedName>
        <fullName evidence="1">Uncharacterized protein</fullName>
    </submittedName>
</protein>
<dbReference type="RefSeq" id="WP_143034996.1">
    <property type="nucleotide sequence ID" value="NZ_FNNQ01000003.1"/>
</dbReference>
<accession>A0A1H2TQ68</accession>
<dbReference type="Proteomes" id="UP000198534">
    <property type="component" value="Unassembled WGS sequence"/>
</dbReference>
<evidence type="ECO:0000313" key="2">
    <source>
        <dbReference type="Proteomes" id="UP000198534"/>
    </source>
</evidence>
<reference evidence="1 2" key="1">
    <citation type="submission" date="2016-10" db="EMBL/GenBank/DDBJ databases">
        <authorList>
            <person name="de Groot N.N."/>
        </authorList>
    </citation>
    <scope>NUCLEOTIDE SEQUENCE [LARGE SCALE GENOMIC DNA]</scope>
    <source>
        <strain evidence="1 2">DSM 45610</strain>
    </source>
</reference>
<proteinExistence type="predicted"/>
<gene>
    <name evidence="1" type="ORF">SAMN05444487_103212</name>
</gene>
<evidence type="ECO:0000313" key="1">
    <source>
        <dbReference type="EMBL" id="SDW46011.1"/>
    </source>
</evidence>
<dbReference type="AlphaFoldDB" id="A0A1H2TQ68"/>
<sequence length="118" mass="13876">MLVIQRELGSNLLEYSAWEKADSISHMKVKRIGHFLYGLIGTRRMSPNSPDEDEPVWGEEWENEWLTDQYQLAYQLIQGKYPHLLDKIMVYRHGGIIVETRINHQADEADHVIRSLKK</sequence>
<organism evidence="1 2">
    <name type="scientific">Marininema mesophilum</name>
    <dbReference type="NCBI Taxonomy" id="1048340"/>
    <lineage>
        <taxon>Bacteria</taxon>
        <taxon>Bacillati</taxon>
        <taxon>Bacillota</taxon>
        <taxon>Bacilli</taxon>
        <taxon>Bacillales</taxon>
        <taxon>Thermoactinomycetaceae</taxon>
        <taxon>Marininema</taxon>
    </lineage>
</organism>
<name>A0A1H2TQ68_9BACL</name>
<keyword evidence="2" id="KW-1185">Reference proteome</keyword>
<dbReference type="EMBL" id="FNNQ01000003">
    <property type="protein sequence ID" value="SDW46011.1"/>
    <property type="molecule type" value="Genomic_DNA"/>
</dbReference>